<evidence type="ECO:0000256" key="6">
    <source>
        <dbReference type="ARBA" id="ARBA00023136"/>
    </source>
</evidence>
<evidence type="ECO:0000256" key="4">
    <source>
        <dbReference type="ARBA" id="ARBA00022692"/>
    </source>
</evidence>
<evidence type="ECO:0000256" key="3">
    <source>
        <dbReference type="ARBA" id="ARBA00022475"/>
    </source>
</evidence>
<evidence type="ECO:0000256" key="2">
    <source>
        <dbReference type="ARBA" id="ARBA00004236"/>
    </source>
</evidence>
<sequence>MTEPENLNSIEKQLAAGFVVGNLAPEEALEFERLLKENPELAVEVESLQETLNQVISGLNEVKPPQHLKTEILAASNSVNEIKLIKRHSLPWRTILGSVAALLILWLGVDNYRLRHDLRLAQDVNTLLQHSDTRLFPLQGVNAASTASGSFVLNLEQQKGVIAIQNLPAPPPGRIYRLWAIVDGDKIPCGQLKSHPRGKFIEKFSMPADFYDAGVSGFIVTIESSIDNRYPAGPLVIKSSIR</sequence>
<reference evidence="11" key="1">
    <citation type="journal article" date="2021" name="Science">
        <title>Hunting the eagle killer: A cyanobacterial neurotoxin causes vacuolar myelinopathy.</title>
        <authorList>
            <person name="Breinlinger S."/>
            <person name="Phillips T.J."/>
            <person name="Haram B.N."/>
            <person name="Mares J."/>
            <person name="Martinez Yerena J.A."/>
            <person name="Hrouzek P."/>
            <person name="Sobotka R."/>
            <person name="Henderson W.M."/>
            <person name="Schmieder P."/>
            <person name="Williams S.M."/>
            <person name="Lauderdale J.D."/>
            <person name="Wilde H.D."/>
            <person name="Gerrin W."/>
            <person name="Kust A."/>
            <person name="Washington J.W."/>
            <person name="Wagner C."/>
            <person name="Geier B."/>
            <person name="Liebeke M."/>
            <person name="Enke H."/>
            <person name="Niedermeyer T.H.J."/>
            <person name="Wilde S.B."/>
        </authorList>
    </citation>
    <scope>NUCLEOTIDE SEQUENCE [LARGE SCALE GENOMIC DNA]</scope>
    <source>
        <strain evidence="11">Thurmond2011</strain>
    </source>
</reference>
<evidence type="ECO:0000256" key="8">
    <source>
        <dbReference type="ARBA" id="ARBA00030803"/>
    </source>
</evidence>
<keyword evidence="6" id="KW-0472">Membrane</keyword>
<evidence type="ECO:0000259" key="9">
    <source>
        <dbReference type="Pfam" id="PF10099"/>
    </source>
</evidence>
<evidence type="ECO:0000256" key="5">
    <source>
        <dbReference type="ARBA" id="ARBA00022989"/>
    </source>
</evidence>
<accession>A0AAP5I9X6</accession>
<organism evidence="10 11">
    <name type="scientific">Aetokthonos hydrillicola Thurmond2011</name>
    <dbReference type="NCBI Taxonomy" id="2712845"/>
    <lineage>
        <taxon>Bacteria</taxon>
        <taxon>Bacillati</taxon>
        <taxon>Cyanobacteriota</taxon>
        <taxon>Cyanophyceae</taxon>
        <taxon>Nostocales</taxon>
        <taxon>Hapalosiphonaceae</taxon>
        <taxon>Aetokthonos</taxon>
    </lineage>
</organism>
<dbReference type="Proteomes" id="UP000667802">
    <property type="component" value="Unassembled WGS sequence"/>
</dbReference>
<keyword evidence="4" id="KW-0812">Transmembrane</keyword>
<proteinExistence type="predicted"/>
<dbReference type="PANTHER" id="PTHR37461">
    <property type="entry name" value="ANTI-SIGMA-K FACTOR RSKA"/>
    <property type="match status" value="1"/>
</dbReference>
<evidence type="ECO:0000256" key="7">
    <source>
        <dbReference type="ARBA" id="ARBA00029829"/>
    </source>
</evidence>
<evidence type="ECO:0000313" key="11">
    <source>
        <dbReference type="Proteomes" id="UP000667802"/>
    </source>
</evidence>
<dbReference type="GO" id="GO:0016989">
    <property type="term" value="F:sigma factor antagonist activity"/>
    <property type="evidence" value="ECO:0007669"/>
    <property type="project" value="TreeGrafter"/>
</dbReference>
<dbReference type="PANTHER" id="PTHR37461:SF1">
    <property type="entry name" value="ANTI-SIGMA-K FACTOR RSKA"/>
    <property type="match status" value="1"/>
</dbReference>
<dbReference type="GO" id="GO:0005886">
    <property type="term" value="C:plasma membrane"/>
    <property type="evidence" value="ECO:0007669"/>
    <property type="project" value="UniProtKB-SubCell"/>
</dbReference>
<dbReference type="InterPro" id="IPR018764">
    <property type="entry name" value="RskA_C"/>
</dbReference>
<dbReference type="Pfam" id="PF10099">
    <property type="entry name" value="RskA_C"/>
    <property type="match status" value="1"/>
</dbReference>
<evidence type="ECO:0000313" key="10">
    <source>
        <dbReference type="EMBL" id="MDR9897667.1"/>
    </source>
</evidence>
<dbReference type="EMBL" id="JAALHA020000013">
    <property type="protein sequence ID" value="MDR9897667.1"/>
    <property type="molecule type" value="Genomic_DNA"/>
</dbReference>
<dbReference type="InterPro" id="IPR041916">
    <property type="entry name" value="Anti_sigma_zinc_sf"/>
</dbReference>
<dbReference type="GO" id="GO:0006417">
    <property type="term" value="P:regulation of translation"/>
    <property type="evidence" value="ECO:0007669"/>
    <property type="project" value="TreeGrafter"/>
</dbReference>
<dbReference type="RefSeq" id="WP_208342158.1">
    <property type="nucleotide sequence ID" value="NZ_CAWQFN010000076.1"/>
</dbReference>
<keyword evidence="5" id="KW-1133">Transmembrane helix</keyword>
<dbReference type="AlphaFoldDB" id="A0AAP5I9X6"/>
<feature type="domain" description="Anti-sigma K factor RskA C-terminal" evidence="9">
    <location>
        <begin position="97"/>
        <end position="225"/>
    </location>
</feature>
<comment type="caution">
    <text evidence="10">The sequence shown here is derived from an EMBL/GenBank/DDBJ whole genome shotgun (WGS) entry which is preliminary data.</text>
</comment>
<keyword evidence="11" id="KW-1185">Reference proteome</keyword>
<evidence type="ECO:0000256" key="1">
    <source>
        <dbReference type="ARBA" id="ARBA00004167"/>
    </source>
</evidence>
<keyword evidence="3" id="KW-1003">Cell membrane</keyword>
<protein>
    <recommendedName>
        <fullName evidence="8">Regulator of SigK</fullName>
    </recommendedName>
    <alternativeName>
        <fullName evidence="7">Sigma-K anti-sigma factor RskA</fullName>
    </alternativeName>
</protein>
<name>A0AAP5I9X6_9CYAN</name>
<dbReference type="Gene3D" id="1.10.10.1320">
    <property type="entry name" value="Anti-sigma factor, zinc-finger domain"/>
    <property type="match status" value="1"/>
</dbReference>
<dbReference type="InterPro" id="IPR051474">
    <property type="entry name" value="Anti-sigma-K/W_factor"/>
</dbReference>
<gene>
    <name evidence="10" type="ORF">G7B40_024305</name>
</gene>
<comment type="subcellular location">
    <subcellularLocation>
        <location evidence="2">Cell membrane</location>
    </subcellularLocation>
    <subcellularLocation>
        <location evidence="1">Membrane</location>
        <topology evidence="1">Single-pass membrane protein</topology>
    </subcellularLocation>
</comment>